<evidence type="ECO:0000256" key="14">
    <source>
        <dbReference type="ARBA" id="ARBA00023136"/>
    </source>
</evidence>
<dbReference type="AlphaFoldDB" id="A0A6C2UNW2"/>
<organism evidence="17 18">
    <name type="scientific">Pontiella sulfatireligans</name>
    <dbReference type="NCBI Taxonomy" id="2750658"/>
    <lineage>
        <taxon>Bacteria</taxon>
        <taxon>Pseudomonadati</taxon>
        <taxon>Kiritimatiellota</taxon>
        <taxon>Kiritimatiellia</taxon>
        <taxon>Kiritimatiellales</taxon>
        <taxon>Pontiellaceae</taxon>
        <taxon>Pontiella</taxon>
    </lineage>
</organism>
<feature type="transmembrane region" description="Helical" evidence="15">
    <location>
        <begin position="156"/>
        <end position="175"/>
    </location>
</feature>
<dbReference type="InterPro" id="IPR023214">
    <property type="entry name" value="HAD_sf"/>
</dbReference>
<evidence type="ECO:0000256" key="7">
    <source>
        <dbReference type="ARBA" id="ARBA00022723"/>
    </source>
</evidence>
<keyword evidence="14 15" id="KW-0472">Membrane</keyword>
<evidence type="ECO:0000256" key="9">
    <source>
        <dbReference type="ARBA" id="ARBA00022840"/>
    </source>
</evidence>
<keyword evidence="8 15" id="KW-0547">Nucleotide-binding</keyword>
<dbReference type="SUPFAM" id="SSF55008">
    <property type="entry name" value="HMA, heavy metal-associated domain"/>
    <property type="match status" value="1"/>
</dbReference>
<evidence type="ECO:0000256" key="12">
    <source>
        <dbReference type="ARBA" id="ARBA00022989"/>
    </source>
</evidence>
<dbReference type="SUPFAM" id="SSF56784">
    <property type="entry name" value="HAD-like"/>
    <property type="match status" value="1"/>
</dbReference>
<evidence type="ECO:0000256" key="8">
    <source>
        <dbReference type="ARBA" id="ARBA00022741"/>
    </source>
</evidence>
<dbReference type="InterPro" id="IPR008250">
    <property type="entry name" value="ATPase_P-typ_transduc_dom_A_sf"/>
</dbReference>
<evidence type="ECO:0000256" key="6">
    <source>
        <dbReference type="ARBA" id="ARBA00022692"/>
    </source>
</evidence>
<dbReference type="Pfam" id="PF00403">
    <property type="entry name" value="HMA"/>
    <property type="match status" value="1"/>
</dbReference>
<evidence type="ECO:0000256" key="5">
    <source>
        <dbReference type="ARBA" id="ARBA00022553"/>
    </source>
</evidence>
<feature type="transmembrane region" description="Helical" evidence="15">
    <location>
        <begin position="224"/>
        <end position="242"/>
    </location>
</feature>
<dbReference type="GO" id="GO:0055070">
    <property type="term" value="P:copper ion homeostasis"/>
    <property type="evidence" value="ECO:0007669"/>
    <property type="project" value="TreeGrafter"/>
</dbReference>
<keyword evidence="13" id="KW-0406">Ion transport</keyword>
<evidence type="ECO:0000256" key="2">
    <source>
        <dbReference type="ARBA" id="ARBA00006024"/>
    </source>
</evidence>
<dbReference type="NCBIfam" id="TIGR01525">
    <property type="entry name" value="ATPase-IB_hvy"/>
    <property type="match status" value="1"/>
</dbReference>
<evidence type="ECO:0000259" key="16">
    <source>
        <dbReference type="PROSITE" id="PS50846"/>
    </source>
</evidence>
<evidence type="ECO:0000313" key="17">
    <source>
        <dbReference type="EMBL" id="VGO20961.1"/>
    </source>
</evidence>
<keyword evidence="18" id="KW-1185">Reference proteome</keyword>
<dbReference type="Gene3D" id="3.40.1110.10">
    <property type="entry name" value="Calcium-transporting ATPase, cytoplasmic domain N"/>
    <property type="match status" value="1"/>
</dbReference>
<dbReference type="PROSITE" id="PS00154">
    <property type="entry name" value="ATPASE_E1_E2"/>
    <property type="match status" value="1"/>
</dbReference>
<dbReference type="CDD" id="cd00371">
    <property type="entry name" value="HMA"/>
    <property type="match status" value="1"/>
</dbReference>
<dbReference type="InterPro" id="IPR001757">
    <property type="entry name" value="P_typ_ATPase"/>
</dbReference>
<keyword evidence="11" id="KW-1278">Translocase</keyword>
<feature type="transmembrane region" description="Helical" evidence="15">
    <location>
        <begin position="743"/>
        <end position="761"/>
    </location>
</feature>
<dbReference type="InterPro" id="IPR023299">
    <property type="entry name" value="ATPase_P-typ_cyto_dom_N"/>
</dbReference>
<dbReference type="InterPro" id="IPR036163">
    <property type="entry name" value="HMA_dom_sf"/>
</dbReference>
<evidence type="ECO:0000256" key="3">
    <source>
        <dbReference type="ARBA" id="ARBA00022448"/>
    </source>
</evidence>
<dbReference type="SUPFAM" id="SSF81653">
    <property type="entry name" value="Calcium ATPase, transduction domain A"/>
    <property type="match status" value="1"/>
</dbReference>
<dbReference type="PANTHER" id="PTHR43520">
    <property type="entry name" value="ATP7, ISOFORM B"/>
    <property type="match status" value="1"/>
</dbReference>
<evidence type="ECO:0000313" key="18">
    <source>
        <dbReference type="Proteomes" id="UP000346198"/>
    </source>
</evidence>
<feature type="transmembrane region" description="Helical" evidence="15">
    <location>
        <begin position="181"/>
        <end position="203"/>
    </location>
</feature>
<feature type="transmembrane region" description="Helical" evidence="15">
    <location>
        <begin position="399"/>
        <end position="418"/>
    </location>
</feature>
<evidence type="ECO:0000256" key="4">
    <source>
        <dbReference type="ARBA" id="ARBA00022475"/>
    </source>
</evidence>
<dbReference type="InterPro" id="IPR006121">
    <property type="entry name" value="HMA_dom"/>
</dbReference>
<protein>
    <submittedName>
        <fullName evidence="17">Copper-exporting P-type ATPase A</fullName>
    </submittedName>
</protein>
<dbReference type="Gene3D" id="3.40.50.1000">
    <property type="entry name" value="HAD superfamily/HAD-like"/>
    <property type="match status" value="1"/>
</dbReference>
<proteinExistence type="inferred from homology"/>
<keyword evidence="7 15" id="KW-0479">Metal-binding</keyword>
<dbReference type="PANTHER" id="PTHR43520:SF5">
    <property type="entry name" value="CATION-TRANSPORTING P-TYPE ATPASE-RELATED"/>
    <property type="match status" value="1"/>
</dbReference>
<dbReference type="InterPro" id="IPR059000">
    <property type="entry name" value="ATPase_P-type_domA"/>
</dbReference>
<dbReference type="GO" id="GO:0016887">
    <property type="term" value="F:ATP hydrolysis activity"/>
    <property type="evidence" value="ECO:0007669"/>
    <property type="project" value="InterPro"/>
</dbReference>
<keyword evidence="9 15" id="KW-0067">ATP-binding</keyword>
<dbReference type="EMBL" id="CAAHFH010000002">
    <property type="protein sequence ID" value="VGO20961.1"/>
    <property type="molecule type" value="Genomic_DNA"/>
</dbReference>
<dbReference type="InterPro" id="IPR036412">
    <property type="entry name" value="HAD-like_sf"/>
</dbReference>
<keyword evidence="4 15" id="KW-1003">Cell membrane</keyword>
<dbReference type="Gene3D" id="2.70.150.10">
    <property type="entry name" value="Calcium-transporting ATPase, cytoplasmic transduction domain A"/>
    <property type="match status" value="1"/>
</dbReference>
<comment type="similarity">
    <text evidence="2 15">Belongs to the cation transport ATPase (P-type) (TC 3.A.3) family. Type IB subfamily.</text>
</comment>
<feature type="domain" description="HMA" evidence="16">
    <location>
        <begin position="73"/>
        <end position="139"/>
    </location>
</feature>
<dbReference type="GO" id="GO:0043682">
    <property type="term" value="F:P-type divalent copper transporter activity"/>
    <property type="evidence" value="ECO:0007669"/>
    <property type="project" value="TreeGrafter"/>
</dbReference>
<dbReference type="GO" id="GO:0005524">
    <property type="term" value="F:ATP binding"/>
    <property type="evidence" value="ECO:0007669"/>
    <property type="project" value="UniProtKB-UniRule"/>
</dbReference>
<dbReference type="Gene3D" id="3.30.70.100">
    <property type="match status" value="1"/>
</dbReference>
<evidence type="ECO:0000256" key="11">
    <source>
        <dbReference type="ARBA" id="ARBA00022967"/>
    </source>
</evidence>
<dbReference type="Proteomes" id="UP000346198">
    <property type="component" value="Unassembled WGS sequence"/>
</dbReference>
<comment type="subcellular location">
    <subcellularLocation>
        <location evidence="1">Cell membrane</location>
        <topology evidence="1">Multi-pass membrane protein</topology>
    </subcellularLocation>
</comment>
<dbReference type="NCBIfam" id="TIGR01494">
    <property type="entry name" value="ATPase_P-type"/>
    <property type="match status" value="1"/>
</dbReference>
<evidence type="ECO:0000256" key="10">
    <source>
        <dbReference type="ARBA" id="ARBA00022842"/>
    </source>
</evidence>
<name>A0A6C2UNW2_9BACT</name>
<dbReference type="InterPro" id="IPR018303">
    <property type="entry name" value="ATPase_P-typ_P_site"/>
</dbReference>
<evidence type="ECO:0000256" key="15">
    <source>
        <dbReference type="RuleBase" id="RU362081"/>
    </source>
</evidence>
<evidence type="ECO:0000256" key="1">
    <source>
        <dbReference type="ARBA" id="ARBA00004651"/>
    </source>
</evidence>
<dbReference type="Pfam" id="PF00122">
    <property type="entry name" value="E1-E2_ATPase"/>
    <property type="match status" value="1"/>
</dbReference>
<dbReference type="GO" id="GO:0005886">
    <property type="term" value="C:plasma membrane"/>
    <property type="evidence" value="ECO:0007669"/>
    <property type="project" value="UniProtKB-SubCell"/>
</dbReference>
<keyword evidence="10" id="KW-0460">Magnesium</keyword>
<dbReference type="PROSITE" id="PS50846">
    <property type="entry name" value="HMA_2"/>
    <property type="match status" value="1"/>
</dbReference>
<keyword evidence="12 15" id="KW-1133">Transmembrane helix</keyword>
<feature type="transmembrane region" description="Helical" evidence="15">
    <location>
        <begin position="248"/>
        <end position="271"/>
    </location>
</feature>
<dbReference type="Pfam" id="PF00702">
    <property type="entry name" value="Hydrolase"/>
    <property type="match status" value="1"/>
</dbReference>
<keyword evidence="5" id="KW-0597">Phosphoprotein</keyword>
<dbReference type="InterPro" id="IPR027256">
    <property type="entry name" value="P-typ_ATPase_IB"/>
</dbReference>
<gene>
    <name evidence="17" type="primary">copA</name>
    <name evidence="17" type="ORF">SCARR_03028</name>
</gene>
<dbReference type="GO" id="GO:0005507">
    <property type="term" value="F:copper ion binding"/>
    <property type="evidence" value="ECO:0007669"/>
    <property type="project" value="TreeGrafter"/>
</dbReference>
<evidence type="ECO:0000256" key="13">
    <source>
        <dbReference type="ARBA" id="ARBA00023065"/>
    </source>
</evidence>
<reference evidence="17 18" key="1">
    <citation type="submission" date="2019-04" db="EMBL/GenBank/DDBJ databases">
        <authorList>
            <person name="Van Vliet M D."/>
        </authorList>
    </citation>
    <scope>NUCLEOTIDE SEQUENCE [LARGE SCALE GENOMIC DNA]</scope>
    <source>
        <strain evidence="17 18">F21</strain>
    </source>
</reference>
<keyword evidence="6 15" id="KW-0812">Transmembrane</keyword>
<feature type="transmembrane region" description="Helical" evidence="15">
    <location>
        <begin position="716"/>
        <end position="737"/>
    </location>
</feature>
<accession>A0A6C2UNW2</accession>
<sequence>MADRCIVCNRSVPGGAGEFCCPGCAAVYTIVGKMGLEGSERDERIQSLLEGVFPGGGGEAGEVADAPEIENGQDLCFLVGGMVCPACSWLVHHSLGKLAGVGNVNLNFIAETCTLSYDPMKIGKDDIHANIEKLGYQFYEGADADRAGYDYFRFGAGWFFALNNMMISFVVYSAESWEVPFAMQLVCSVLLAVFGTLVPLYAARNTMLAGFRQIVMRQYRMESLVFLSATAAWIYSVFSMVTGDFAHLYFDVVALLLMLIETGNLISGSFYKKLSRRVSSLSWQLPKKARVEADDYAAVEDLQPGQEFLVLRDEIVPTDGVLMGAAEFDFSLITGESHGVSLEQGHYVGAGAKLLSANARLSVPAAGSSNLIQKIVDSTIEAFNTRKEQLSMGDKISQVFVPIVVAVGVLVLFGNLLWGDRGEAIIRLLSVLIVACPCAFGIAEPMVLTAAIERVRGLGIQIFNGAVLALKPSVVVFDKTGTLTRGAPEVRSIVWLVDEKKDYLNLLASLENGIEHPIARALAAVGAPRPITDRTVARTVVSAKVDGKHYLAGSAELFPDVGIPPGLENSTIVMFGDAEQCYLVVGLQDAVRDESKQLVADLKAEGVEPCIFSGDRNAVVRQVACELGMTDFRGEMGSGDKQREIAALQARGKTVMMVGDGINDAQALAAADFGLAVFSGQIPAKMSADAVFMVPEIGKLRDLPFMQRKVRHKIRLNYGWAFLYNAVGMFLAGVGWLSPKYCAVGMVFSNLVVIFNSMYGMSLPNKK</sequence>
<dbReference type="PRINTS" id="PR00119">
    <property type="entry name" value="CATATPASE"/>
</dbReference>
<feature type="transmembrane region" description="Helical" evidence="15">
    <location>
        <begin position="424"/>
        <end position="448"/>
    </location>
</feature>
<dbReference type="RefSeq" id="WP_136062457.1">
    <property type="nucleotide sequence ID" value="NZ_CAAHFH010000002.1"/>
</dbReference>
<keyword evidence="3" id="KW-0813">Transport</keyword>